<feature type="compositionally biased region" description="Polar residues" evidence="1">
    <location>
        <begin position="127"/>
        <end position="142"/>
    </location>
</feature>
<evidence type="ECO:0000313" key="2">
    <source>
        <dbReference type="EMBL" id="KPI89963.1"/>
    </source>
</evidence>
<evidence type="ECO:0000256" key="1">
    <source>
        <dbReference type="SAM" id="MobiDB-lite"/>
    </source>
</evidence>
<protein>
    <submittedName>
        <fullName evidence="2">Uncharacterized protein</fullName>
    </submittedName>
</protein>
<dbReference type="CDD" id="cd23261">
    <property type="entry name" value="mt-LAF29-like"/>
    <property type="match status" value="1"/>
</dbReference>
<accession>A0A0N1I846</accession>
<name>A0A0N1I846_LEPSE</name>
<feature type="region of interest" description="Disordered" evidence="1">
    <location>
        <begin position="94"/>
        <end position="155"/>
    </location>
</feature>
<gene>
    <name evidence="2" type="ORF">ABL78_0931</name>
</gene>
<dbReference type="Proteomes" id="UP000038009">
    <property type="component" value="Unassembled WGS sequence"/>
</dbReference>
<proteinExistence type="predicted"/>
<dbReference type="EMBL" id="LJSK01000013">
    <property type="protein sequence ID" value="KPI89963.1"/>
    <property type="molecule type" value="Genomic_DNA"/>
</dbReference>
<dbReference type="OMA" id="HHTHEKR"/>
<feature type="region of interest" description="Disordered" evidence="1">
    <location>
        <begin position="39"/>
        <end position="79"/>
    </location>
</feature>
<dbReference type="OrthoDB" id="267084at2759"/>
<dbReference type="AlphaFoldDB" id="A0A0N1I846"/>
<organism evidence="2 3">
    <name type="scientific">Leptomonas seymouri</name>
    <dbReference type="NCBI Taxonomy" id="5684"/>
    <lineage>
        <taxon>Eukaryota</taxon>
        <taxon>Discoba</taxon>
        <taxon>Euglenozoa</taxon>
        <taxon>Kinetoplastea</taxon>
        <taxon>Metakinetoplastina</taxon>
        <taxon>Trypanosomatida</taxon>
        <taxon>Trypanosomatidae</taxon>
        <taxon>Leishmaniinae</taxon>
        <taxon>Leptomonas</taxon>
    </lineage>
</organism>
<reference evidence="2 3" key="1">
    <citation type="journal article" date="2015" name="PLoS Pathog.">
        <title>Leptomonas seymouri: Adaptations to the Dixenous Life Cycle Analyzed by Genome Sequencing, Transcriptome Profiling and Co-infection with Leishmania donovani.</title>
        <authorList>
            <person name="Kraeva N."/>
            <person name="Butenko A."/>
            <person name="Hlavacova J."/>
            <person name="Kostygov A."/>
            <person name="Myskova J."/>
            <person name="Grybchuk D."/>
            <person name="Lestinova T."/>
            <person name="Votypka J."/>
            <person name="Volf P."/>
            <person name="Opperdoes F."/>
            <person name="Flegontov P."/>
            <person name="Lukes J."/>
            <person name="Yurchenko V."/>
        </authorList>
    </citation>
    <scope>NUCLEOTIDE SEQUENCE [LARGE SCALE GENOMIC DNA]</scope>
    <source>
        <strain evidence="2 3">ATCC 30220</strain>
    </source>
</reference>
<keyword evidence="3" id="KW-1185">Reference proteome</keyword>
<dbReference type="VEuPathDB" id="TriTrypDB:Lsey_0013_0280"/>
<evidence type="ECO:0000313" key="3">
    <source>
        <dbReference type="Proteomes" id="UP000038009"/>
    </source>
</evidence>
<comment type="caution">
    <text evidence="2">The sequence shown here is derived from an EMBL/GenBank/DDBJ whole genome shotgun (WGS) entry which is preliminary data.</text>
</comment>
<sequence>MVGHAVGSLIFRRHVSQMRQMRSIRLELVSSLCTLRDFHSSRSPRRDAPQRNRGRAGAFPVSRDPYEADAQPARQIRKSRPFLQRVSLLDKLQDVGTASSSPDALAVSPRHSSAHESAAAPYVSPPQLISVQRQAKANSVNDVSRRNRPTHSAADVTATSVPAAASLQLQEHQRALRDAFTHARQYHNVKLKKDPRVYRAECKAFRQAHQGRSPTAQEVSPTVAVPLAPVSALMTLAHTDSKRSHLHHTAEDAILLHNAVAKNELVKSSAPQLVRCLRCFHVYTARPRTLWGGEVEQSGIEYEKLQAQLAMDRQLQRRPWLRKRVASVGRRQRAQQDDPRCCPLCGSARAQWMMEYVHHHTHEKR</sequence>
<feature type="compositionally biased region" description="Basic and acidic residues" evidence="1">
    <location>
        <begin position="39"/>
        <end position="50"/>
    </location>
</feature>